<name>A0A5N4E082_CAMDR</name>
<gene>
    <name evidence="1" type="ORF">Cadr_000007741</name>
</gene>
<proteinExistence type="predicted"/>
<accession>A0A5N4E082</accession>
<protein>
    <submittedName>
        <fullName evidence="1">Uncharacterized protein</fullName>
    </submittedName>
</protein>
<dbReference type="EMBL" id="JWIN03000007">
    <property type="protein sequence ID" value="KAB1276664.1"/>
    <property type="molecule type" value="Genomic_DNA"/>
</dbReference>
<dbReference type="AlphaFoldDB" id="A0A5N4E082"/>
<feature type="non-terminal residue" evidence="1">
    <location>
        <position position="1"/>
    </location>
</feature>
<dbReference type="Proteomes" id="UP000299084">
    <property type="component" value="Unassembled WGS sequence"/>
</dbReference>
<reference evidence="1 2" key="1">
    <citation type="journal article" date="2019" name="Mol. Ecol. Resour.">
        <title>Improving Illumina assemblies with Hi-C and long reads: an example with the North African dromedary.</title>
        <authorList>
            <person name="Elbers J.P."/>
            <person name="Rogers M.F."/>
            <person name="Perelman P.L."/>
            <person name="Proskuryakova A.A."/>
            <person name="Serdyukova N.A."/>
            <person name="Johnson W.E."/>
            <person name="Horin P."/>
            <person name="Corander J."/>
            <person name="Murphy D."/>
            <person name="Burger P.A."/>
        </authorList>
    </citation>
    <scope>NUCLEOTIDE SEQUENCE [LARGE SCALE GENOMIC DNA]</scope>
    <source>
        <strain evidence="1">Drom800</strain>
        <tissue evidence="1">Blood</tissue>
    </source>
</reference>
<evidence type="ECO:0000313" key="1">
    <source>
        <dbReference type="EMBL" id="KAB1276664.1"/>
    </source>
</evidence>
<sequence>PEYTHSDGDWTVEGISGDALWLGFLRIPVQLPMRDLWTEKSRQVMQV</sequence>
<organism evidence="1 2">
    <name type="scientific">Camelus dromedarius</name>
    <name type="common">Dromedary</name>
    <name type="synonym">Arabian camel</name>
    <dbReference type="NCBI Taxonomy" id="9838"/>
    <lineage>
        <taxon>Eukaryota</taxon>
        <taxon>Metazoa</taxon>
        <taxon>Chordata</taxon>
        <taxon>Craniata</taxon>
        <taxon>Vertebrata</taxon>
        <taxon>Euteleostomi</taxon>
        <taxon>Mammalia</taxon>
        <taxon>Eutheria</taxon>
        <taxon>Laurasiatheria</taxon>
        <taxon>Artiodactyla</taxon>
        <taxon>Tylopoda</taxon>
        <taxon>Camelidae</taxon>
        <taxon>Camelus</taxon>
    </lineage>
</organism>
<evidence type="ECO:0000313" key="2">
    <source>
        <dbReference type="Proteomes" id="UP000299084"/>
    </source>
</evidence>
<keyword evidence="2" id="KW-1185">Reference proteome</keyword>
<comment type="caution">
    <text evidence="1">The sequence shown here is derived from an EMBL/GenBank/DDBJ whole genome shotgun (WGS) entry which is preliminary data.</text>
</comment>